<gene>
    <name evidence="2" type="ORF">BDK51DRAFT_31977</name>
</gene>
<proteinExistence type="predicted"/>
<evidence type="ECO:0000313" key="3">
    <source>
        <dbReference type="Proteomes" id="UP000269721"/>
    </source>
</evidence>
<dbReference type="AlphaFoldDB" id="A0A4P9WCP4"/>
<feature type="region of interest" description="Disordered" evidence="1">
    <location>
        <begin position="1"/>
        <end position="25"/>
    </location>
</feature>
<reference evidence="3" key="1">
    <citation type="journal article" date="2018" name="Nat. Microbiol.">
        <title>Leveraging single-cell genomics to expand the fungal tree of life.</title>
        <authorList>
            <person name="Ahrendt S.R."/>
            <person name="Quandt C.A."/>
            <person name="Ciobanu D."/>
            <person name="Clum A."/>
            <person name="Salamov A."/>
            <person name="Andreopoulos B."/>
            <person name="Cheng J.F."/>
            <person name="Woyke T."/>
            <person name="Pelin A."/>
            <person name="Henrissat B."/>
            <person name="Reynolds N.K."/>
            <person name="Benny G.L."/>
            <person name="Smith M.E."/>
            <person name="James T.Y."/>
            <person name="Grigoriev I.V."/>
        </authorList>
    </citation>
    <scope>NUCLEOTIDE SEQUENCE [LARGE SCALE GENOMIC DNA]</scope>
</reference>
<protein>
    <submittedName>
        <fullName evidence="2">Uncharacterized protein</fullName>
    </submittedName>
</protein>
<dbReference type="EMBL" id="KZ995562">
    <property type="protein sequence ID" value="RKO90431.1"/>
    <property type="molecule type" value="Genomic_DNA"/>
</dbReference>
<dbReference type="Proteomes" id="UP000269721">
    <property type="component" value="Unassembled WGS sequence"/>
</dbReference>
<name>A0A4P9WCP4_9FUNG</name>
<evidence type="ECO:0000256" key="1">
    <source>
        <dbReference type="SAM" id="MobiDB-lite"/>
    </source>
</evidence>
<sequence>MTTPPDPAPPLTRPSPRSANELIDSNPRSKEYMLGWRGTSDGRVRAASRKISKGQFSNAMGSNVKRRYLGRVGVAGGETGKGYMTTLARGGMQVVGPVARNRASTLTIALVLIFFPVGPAVPACEREHLHLPNSMNQAWAMKSAKRLSLSLEFPPVYSREGGYFSSRSALLRRSEGELVPPTFIRFTWTQYPPSPSAVPRPLQLERDAQIAAGFSRLSRTLRRGRSMPDV</sequence>
<organism evidence="2 3">
    <name type="scientific">Blyttiomyces helicus</name>
    <dbReference type="NCBI Taxonomy" id="388810"/>
    <lineage>
        <taxon>Eukaryota</taxon>
        <taxon>Fungi</taxon>
        <taxon>Fungi incertae sedis</taxon>
        <taxon>Chytridiomycota</taxon>
        <taxon>Chytridiomycota incertae sedis</taxon>
        <taxon>Chytridiomycetes</taxon>
        <taxon>Chytridiomycetes incertae sedis</taxon>
        <taxon>Blyttiomyces</taxon>
    </lineage>
</organism>
<accession>A0A4P9WCP4</accession>
<keyword evidence="3" id="KW-1185">Reference proteome</keyword>
<feature type="compositionally biased region" description="Pro residues" evidence="1">
    <location>
        <begin position="1"/>
        <end position="13"/>
    </location>
</feature>
<evidence type="ECO:0000313" key="2">
    <source>
        <dbReference type="EMBL" id="RKO90431.1"/>
    </source>
</evidence>